<name>A0ABM9F3D5_9ENTR</name>
<proteinExistence type="inferred from homology"/>
<evidence type="ECO:0000313" key="8">
    <source>
        <dbReference type="Proteomes" id="UP001152651"/>
    </source>
</evidence>
<dbReference type="Pfam" id="PF11806">
    <property type="entry name" value="Enterochelin_N"/>
    <property type="match status" value="1"/>
</dbReference>
<dbReference type="SUPFAM" id="SSF81296">
    <property type="entry name" value="E set domains"/>
    <property type="match status" value="1"/>
</dbReference>
<dbReference type="Gene3D" id="2.60.40.10">
    <property type="entry name" value="Immunoglobulins"/>
    <property type="match status" value="1"/>
</dbReference>
<gene>
    <name evidence="7" type="ORF">FBBNIHIM_00250</name>
</gene>
<evidence type="ECO:0000256" key="2">
    <source>
        <dbReference type="ARBA" id="ARBA00022490"/>
    </source>
</evidence>
<sequence>MKLAWSGLLIGLTALPASAMECETSPNRGEQKGKFDASGEVCFTLPTLGENYVSARLSGVTDARLLDEQNRAIRTLVSGGPADGQHTLLFSLPVKQASSLVLHGEAGSAWHFQWQINETHALAVEEQQSPASPQLQKLSRELAAGGNTNAFWLARQHERTPMVEPVDAQHKRVTFLWRGARSNVYLLGSPGGDHDALFRLGQSDVWFRSYVVPADTLMQYKLAPDVPKVAGSLREQQRAIQVSAQADPLNPQTLSPLKLDRWNRFSLLALPASRYFSTQRMAQPIRYGSLTRHTLSSQHLGNSREIKIYRPRVAQPARWTLFMFDGQNWQDEYRTANVLDSLIARHLLPPINIVFIDSLDHARRGKELPPNPKFADFMAHELVPFLQRQGITLTRQKTILAGSSYGGLASSWVALRYPRLFGNVLSLSGSYWWTPKGELVNWLARQYAQAPRYPLRFWLQAGQFESSGPGGGNYRHTLAFEQVLREKGYPVSFHASSSGHDYAGWSEALVLGLRDLTGLAHGKPAAPYVAQNKVLYSAQH</sequence>
<comment type="subcellular location">
    <subcellularLocation>
        <location evidence="1">Cytoplasm</location>
    </subcellularLocation>
</comment>
<protein>
    <submittedName>
        <fullName evidence="7">Enterochelin esterase-like enzyme</fullName>
    </submittedName>
</protein>
<dbReference type="Proteomes" id="UP001152651">
    <property type="component" value="Unassembled WGS sequence"/>
</dbReference>
<dbReference type="InterPro" id="IPR014756">
    <property type="entry name" value="Ig_E-set"/>
</dbReference>
<keyword evidence="2" id="KW-0963">Cytoplasm</keyword>
<keyword evidence="3" id="KW-0378">Hydrolase</keyword>
<organism evidence="7 8">
    <name type="scientific">Pseudocitrobacter vendiensis</name>
    <dbReference type="NCBI Taxonomy" id="2488306"/>
    <lineage>
        <taxon>Bacteria</taxon>
        <taxon>Pseudomonadati</taxon>
        <taxon>Pseudomonadota</taxon>
        <taxon>Gammaproteobacteria</taxon>
        <taxon>Enterobacterales</taxon>
        <taxon>Enterobacteriaceae</taxon>
        <taxon>Pseudocitrobacter</taxon>
    </lineage>
</organism>
<dbReference type="PANTHER" id="PTHR48098:SF3">
    <property type="entry name" value="IRON(III) ENTEROBACTIN ESTERASE"/>
    <property type="match status" value="1"/>
</dbReference>
<dbReference type="Pfam" id="PF00756">
    <property type="entry name" value="Esterase"/>
    <property type="match status" value="1"/>
</dbReference>
<evidence type="ECO:0000256" key="4">
    <source>
        <dbReference type="ARBA" id="ARBA00024201"/>
    </source>
</evidence>
<dbReference type="InterPro" id="IPR029058">
    <property type="entry name" value="AB_hydrolase_fold"/>
</dbReference>
<comment type="caution">
    <text evidence="7">The sequence shown here is derived from an EMBL/GenBank/DDBJ whole genome shotgun (WGS) entry which is preliminary data.</text>
</comment>
<evidence type="ECO:0000256" key="5">
    <source>
        <dbReference type="SAM" id="SignalP"/>
    </source>
</evidence>
<evidence type="ECO:0000256" key="3">
    <source>
        <dbReference type="ARBA" id="ARBA00022801"/>
    </source>
</evidence>
<keyword evidence="5" id="KW-0732">Signal</keyword>
<dbReference type="SUPFAM" id="SSF53474">
    <property type="entry name" value="alpha/beta-Hydrolases"/>
    <property type="match status" value="1"/>
</dbReference>
<evidence type="ECO:0000256" key="1">
    <source>
        <dbReference type="ARBA" id="ARBA00004496"/>
    </source>
</evidence>
<dbReference type="InterPro" id="IPR021764">
    <property type="entry name" value="Enterochelin_esterase_N"/>
</dbReference>
<feature type="domain" description="Enterochelin esterase N-terminal" evidence="6">
    <location>
        <begin position="172"/>
        <end position="271"/>
    </location>
</feature>
<dbReference type="InterPro" id="IPR050583">
    <property type="entry name" value="Mycobacterial_A85_antigen"/>
</dbReference>
<dbReference type="InterPro" id="IPR000801">
    <property type="entry name" value="Esterase-like"/>
</dbReference>
<feature type="chain" id="PRO_5046530682" evidence="5">
    <location>
        <begin position="20"/>
        <end position="540"/>
    </location>
</feature>
<dbReference type="InterPro" id="IPR013783">
    <property type="entry name" value="Ig-like_fold"/>
</dbReference>
<dbReference type="EMBL" id="CALSBS010000001">
    <property type="protein sequence ID" value="CAH6635255.1"/>
    <property type="molecule type" value="Genomic_DNA"/>
</dbReference>
<dbReference type="PANTHER" id="PTHR48098">
    <property type="entry name" value="ENTEROCHELIN ESTERASE-RELATED"/>
    <property type="match status" value="1"/>
</dbReference>
<feature type="signal peptide" evidence="5">
    <location>
        <begin position="1"/>
        <end position="19"/>
    </location>
</feature>
<comment type="similarity">
    <text evidence="4">Belongs to the Fes family.</text>
</comment>
<keyword evidence="8" id="KW-1185">Reference proteome</keyword>
<evidence type="ECO:0000313" key="7">
    <source>
        <dbReference type="EMBL" id="CAH6635255.1"/>
    </source>
</evidence>
<evidence type="ECO:0000259" key="6">
    <source>
        <dbReference type="Pfam" id="PF11806"/>
    </source>
</evidence>
<dbReference type="Gene3D" id="3.40.50.1820">
    <property type="entry name" value="alpha/beta hydrolase"/>
    <property type="match status" value="1"/>
</dbReference>
<accession>A0ABM9F3D5</accession>
<reference evidence="7" key="1">
    <citation type="submission" date="2022-05" db="EMBL/GenBank/DDBJ databases">
        <authorList>
            <person name="Blom J."/>
        </authorList>
    </citation>
    <scope>NUCLEOTIDE SEQUENCE</scope>
    <source>
        <strain evidence="7">Type strain: CPO20170097</strain>
    </source>
</reference>
<dbReference type="RefSeq" id="WP_253896572.1">
    <property type="nucleotide sequence ID" value="NZ_CALSBS010000001.1"/>
</dbReference>